<gene>
    <name evidence="1" type="ORF">FHU29_002681</name>
</gene>
<comment type="caution">
    <text evidence="1">The sequence shown here is derived from an EMBL/GenBank/DDBJ whole genome shotgun (WGS) entry which is preliminary data.</text>
</comment>
<accession>A0A839RMR1</accession>
<protein>
    <submittedName>
        <fullName evidence="1">Uncharacterized protein</fullName>
    </submittedName>
</protein>
<organism evidence="1 2">
    <name type="scientific">Hoyosella altamirensis</name>
    <dbReference type="NCBI Taxonomy" id="616997"/>
    <lineage>
        <taxon>Bacteria</taxon>
        <taxon>Bacillati</taxon>
        <taxon>Actinomycetota</taxon>
        <taxon>Actinomycetes</taxon>
        <taxon>Mycobacteriales</taxon>
        <taxon>Hoyosellaceae</taxon>
        <taxon>Hoyosella</taxon>
    </lineage>
</organism>
<sequence length="40" mass="4279">MVDDQYRRFRVTLKRPAGEKGGSTWLVLAECGGGVLPSAG</sequence>
<reference evidence="1 2" key="1">
    <citation type="submission" date="2020-08" db="EMBL/GenBank/DDBJ databases">
        <title>Sequencing the genomes of 1000 actinobacteria strains.</title>
        <authorList>
            <person name="Klenk H.-P."/>
        </authorList>
    </citation>
    <scope>NUCLEOTIDE SEQUENCE [LARGE SCALE GENOMIC DNA]</scope>
    <source>
        <strain evidence="1 2">DSM 45258</strain>
    </source>
</reference>
<dbReference type="Proteomes" id="UP000567922">
    <property type="component" value="Unassembled WGS sequence"/>
</dbReference>
<proteinExistence type="predicted"/>
<evidence type="ECO:0000313" key="1">
    <source>
        <dbReference type="EMBL" id="MBB3038232.1"/>
    </source>
</evidence>
<keyword evidence="2" id="KW-1185">Reference proteome</keyword>
<dbReference type="AlphaFoldDB" id="A0A839RMR1"/>
<dbReference type="EMBL" id="JACHWS010000002">
    <property type="protein sequence ID" value="MBB3038232.1"/>
    <property type="molecule type" value="Genomic_DNA"/>
</dbReference>
<name>A0A839RMR1_9ACTN</name>
<evidence type="ECO:0000313" key="2">
    <source>
        <dbReference type="Proteomes" id="UP000567922"/>
    </source>
</evidence>